<evidence type="ECO:0000313" key="2">
    <source>
        <dbReference type="Proteomes" id="UP000563524"/>
    </source>
</evidence>
<dbReference type="GO" id="GO:0016791">
    <property type="term" value="F:phosphatase activity"/>
    <property type="evidence" value="ECO:0007669"/>
    <property type="project" value="TreeGrafter"/>
</dbReference>
<dbReference type="InterPro" id="IPR023214">
    <property type="entry name" value="HAD_sf"/>
</dbReference>
<dbReference type="EMBL" id="JACHOB010000002">
    <property type="protein sequence ID" value="MBB4658814.1"/>
    <property type="molecule type" value="Genomic_DNA"/>
</dbReference>
<dbReference type="InterPro" id="IPR006356">
    <property type="entry name" value="HAD-SF_hydro_IIA_hyp3"/>
</dbReference>
<dbReference type="CDD" id="cd07525">
    <property type="entry name" value="HAD_like"/>
    <property type="match status" value="1"/>
</dbReference>
<dbReference type="SUPFAM" id="SSF56784">
    <property type="entry name" value="HAD-like"/>
    <property type="match status" value="1"/>
</dbReference>
<dbReference type="Proteomes" id="UP000563524">
    <property type="component" value="Unassembled WGS sequence"/>
</dbReference>
<sequence length="285" mass="30676">MSQTRVIEGLSEAEAGYDALFCDAWGVIHNGHDLFPGAADALSRWRDERGPVVIITNAPRLSDVIPAQLDRLGLPRSAYDAIVTSGDATRAEVERRADLPFFRLGPAKDDGLFDAVRADFVSFEEAGAILCTGPMDDLNETPEDYRGMLEKAASRKLPMVCANPDKVVRYGDRLIYCAGALGDLYESLGGEVILAGKPHAPIYRMAREAALASGRAADRPLVVGDGPETDLRGANREGLDAVFVADGIFSEEARGRNGKLDEGRLAAILDAHDVTAAYGMDGLRW</sequence>
<comment type="caution">
    <text evidence="1">The sequence shown here is derived from an EMBL/GenBank/DDBJ whole genome shotgun (WGS) entry which is preliminary data.</text>
</comment>
<dbReference type="GO" id="GO:0005737">
    <property type="term" value="C:cytoplasm"/>
    <property type="evidence" value="ECO:0007669"/>
    <property type="project" value="TreeGrafter"/>
</dbReference>
<organism evidence="1 2">
    <name type="scientific">Parvularcula dongshanensis</name>
    <dbReference type="NCBI Taxonomy" id="1173995"/>
    <lineage>
        <taxon>Bacteria</taxon>
        <taxon>Pseudomonadati</taxon>
        <taxon>Pseudomonadota</taxon>
        <taxon>Alphaproteobacteria</taxon>
        <taxon>Parvularculales</taxon>
        <taxon>Parvularculaceae</taxon>
        <taxon>Parvularcula</taxon>
    </lineage>
</organism>
<dbReference type="AlphaFoldDB" id="A0A840I3M7"/>
<proteinExistence type="predicted"/>
<dbReference type="NCBIfam" id="TIGR01459">
    <property type="entry name" value="HAD-SF-IIA-hyp4"/>
    <property type="match status" value="1"/>
</dbReference>
<dbReference type="InterPro" id="IPR036412">
    <property type="entry name" value="HAD-like_sf"/>
</dbReference>
<dbReference type="Pfam" id="PF13344">
    <property type="entry name" value="Hydrolase_6"/>
    <property type="match status" value="1"/>
</dbReference>
<protein>
    <submittedName>
        <fullName evidence="1">HAD superfamily hydrolase (TIGR01459 family)</fullName>
    </submittedName>
</protein>
<dbReference type="NCBIfam" id="TIGR01460">
    <property type="entry name" value="HAD-SF-IIA"/>
    <property type="match status" value="1"/>
</dbReference>
<evidence type="ECO:0000313" key="1">
    <source>
        <dbReference type="EMBL" id="MBB4658814.1"/>
    </source>
</evidence>
<gene>
    <name evidence="1" type="ORF">GGQ59_001328</name>
</gene>
<dbReference type="InterPro" id="IPR006357">
    <property type="entry name" value="HAD-SF_hydro_IIA"/>
</dbReference>
<dbReference type="PANTHER" id="PTHR19288">
    <property type="entry name" value="4-NITROPHENYLPHOSPHATASE-RELATED"/>
    <property type="match status" value="1"/>
</dbReference>
<accession>A0A840I3M7</accession>
<keyword evidence="1" id="KW-0378">Hydrolase</keyword>
<dbReference type="Gene3D" id="3.40.50.1000">
    <property type="entry name" value="HAD superfamily/HAD-like"/>
    <property type="match status" value="2"/>
</dbReference>
<reference evidence="1 2" key="1">
    <citation type="submission" date="2020-08" db="EMBL/GenBank/DDBJ databases">
        <title>Genomic Encyclopedia of Type Strains, Phase IV (KMG-IV): sequencing the most valuable type-strain genomes for metagenomic binning, comparative biology and taxonomic classification.</title>
        <authorList>
            <person name="Goeker M."/>
        </authorList>
    </citation>
    <scope>NUCLEOTIDE SEQUENCE [LARGE SCALE GENOMIC DNA]</scope>
    <source>
        <strain evidence="1 2">DSM 102850</strain>
    </source>
</reference>
<name>A0A840I3M7_9PROT</name>
<dbReference type="Pfam" id="PF13242">
    <property type="entry name" value="Hydrolase_like"/>
    <property type="match status" value="1"/>
</dbReference>
<dbReference type="PANTHER" id="PTHR19288:SF90">
    <property type="entry name" value="OS08G0542600 PROTEIN"/>
    <property type="match status" value="1"/>
</dbReference>
<dbReference type="RefSeq" id="WP_183816992.1">
    <property type="nucleotide sequence ID" value="NZ_JACHOB010000002.1"/>
</dbReference>
<keyword evidence="2" id="KW-1185">Reference proteome</keyword>